<reference evidence="8" key="1">
    <citation type="journal article" date="2014" name="Nat. Commun.">
        <title>The rainbow trout genome provides novel insights into evolution after whole-genome duplication in vertebrates.</title>
        <authorList>
            <person name="Berthelot C."/>
            <person name="Brunet F."/>
            <person name="Chalopin D."/>
            <person name="Juanchich A."/>
            <person name="Bernard M."/>
            <person name="Noel B."/>
            <person name="Bento P."/>
            <person name="Da Silva C."/>
            <person name="Labadie K."/>
            <person name="Alberti A."/>
            <person name="Aury J.M."/>
            <person name="Louis A."/>
            <person name="Dehais P."/>
            <person name="Bardou P."/>
            <person name="Montfort J."/>
            <person name="Klopp C."/>
            <person name="Cabau C."/>
            <person name="Gaspin C."/>
            <person name="Thorgaard G.H."/>
            <person name="Boussaha M."/>
            <person name="Quillet E."/>
            <person name="Guyomard R."/>
            <person name="Galiana D."/>
            <person name="Bobe J."/>
            <person name="Volff J.N."/>
            <person name="Genet C."/>
            <person name="Wincker P."/>
            <person name="Jaillon O."/>
            <person name="Roest Crollius H."/>
            <person name="Guiguen Y."/>
        </authorList>
    </citation>
    <scope>NUCLEOTIDE SEQUENCE [LARGE SCALE GENOMIC DNA]</scope>
</reference>
<dbReference type="Gene3D" id="1.20.1730.10">
    <property type="entry name" value="Sodium/glucose cotransporter"/>
    <property type="match status" value="1"/>
</dbReference>
<dbReference type="InterPro" id="IPR038377">
    <property type="entry name" value="Na/Glc_symporter_sf"/>
</dbReference>
<keyword evidence="7" id="KW-1133">Transmembrane helix</keyword>
<accession>A0A060WKD5</accession>
<feature type="transmembrane region" description="Helical" evidence="7">
    <location>
        <begin position="102"/>
        <end position="121"/>
    </location>
</feature>
<comment type="subcellular location">
    <subcellularLocation>
        <location evidence="1">Cell membrane</location>
        <topology evidence="1">Multi-pass membrane protein</topology>
    </subcellularLocation>
</comment>
<evidence type="ECO:0000313" key="8">
    <source>
        <dbReference type="EMBL" id="CDQ67456.1"/>
    </source>
</evidence>
<dbReference type="PANTHER" id="PTHR42985">
    <property type="entry name" value="SODIUM-COUPLED MONOCARBOXYLATE TRANSPORTER"/>
    <property type="match status" value="1"/>
</dbReference>
<dbReference type="PaxDb" id="8022-A0A060WKD5"/>
<dbReference type="GO" id="GO:0015293">
    <property type="term" value="F:symporter activity"/>
    <property type="evidence" value="ECO:0007669"/>
    <property type="project" value="TreeGrafter"/>
</dbReference>
<keyword evidence="3" id="KW-1003">Cell membrane</keyword>
<dbReference type="AlphaFoldDB" id="A0A060WKD5"/>
<keyword evidence="7" id="KW-0812">Transmembrane</keyword>
<evidence type="ECO:0000256" key="4">
    <source>
        <dbReference type="ARBA" id="ARBA00023053"/>
    </source>
</evidence>
<sequence length="123" mass="13841">MFPLFTCLLSSLNPDPTVEYTFWTLGVGGVFLMLSLYGVNQAQVQRYLSAKTERDAVMSCYMVFPSLQLALALSCVMGLVMFARYCGEDHFHNLGVLSKNEVCVLFIMVIWSASLQYYSIIVL</sequence>
<evidence type="ECO:0000256" key="1">
    <source>
        <dbReference type="ARBA" id="ARBA00004651"/>
    </source>
</evidence>
<proteinExistence type="predicted"/>
<dbReference type="PANTHER" id="PTHR42985:SF2">
    <property type="entry name" value="SODIUM-DEPENDENT MULTIVITAMIN TRANSPORTER"/>
    <property type="match status" value="1"/>
</dbReference>
<gene>
    <name evidence="8" type="ORF">GSONMT00010002001</name>
</gene>
<feature type="transmembrane region" description="Helical" evidence="7">
    <location>
        <begin position="60"/>
        <end position="82"/>
    </location>
</feature>
<protein>
    <submittedName>
        <fullName evidence="8">Uncharacterized protein</fullName>
    </submittedName>
</protein>
<dbReference type="InterPro" id="IPR051163">
    <property type="entry name" value="Sodium:Solute_Symporter_SSF"/>
</dbReference>
<feature type="transmembrane region" description="Helical" evidence="7">
    <location>
        <begin position="20"/>
        <end position="39"/>
    </location>
</feature>
<evidence type="ECO:0000313" key="9">
    <source>
        <dbReference type="Proteomes" id="UP000193380"/>
    </source>
</evidence>
<dbReference type="Proteomes" id="UP000193380">
    <property type="component" value="Unassembled WGS sequence"/>
</dbReference>
<reference evidence="8" key="2">
    <citation type="submission" date="2014-03" db="EMBL/GenBank/DDBJ databases">
        <authorList>
            <person name="Genoscope - CEA"/>
        </authorList>
    </citation>
    <scope>NUCLEOTIDE SEQUENCE</scope>
</reference>
<organism evidence="8 9">
    <name type="scientific">Oncorhynchus mykiss</name>
    <name type="common">Rainbow trout</name>
    <name type="synonym">Salmo gairdneri</name>
    <dbReference type="NCBI Taxonomy" id="8022"/>
    <lineage>
        <taxon>Eukaryota</taxon>
        <taxon>Metazoa</taxon>
        <taxon>Chordata</taxon>
        <taxon>Craniata</taxon>
        <taxon>Vertebrata</taxon>
        <taxon>Euteleostomi</taxon>
        <taxon>Actinopterygii</taxon>
        <taxon>Neopterygii</taxon>
        <taxon>Teleostei</taxon>
        <taxon>Protacanthopterygii</taxon>
        <taxon>Salmoniformes</taxon>
        <taxon>Salmonidae</taxon>
        <taxon>Salmoninae</taxon>
        <taxon>Oncorhynchus</taxon>
    </lineage>
</organism>
<keyword evidence="2" id="KW-0813">Transport</keyword>
<dbReference type="GO" id="GO:0006814">
    <property type="term" value="P:sodium ion transport"/>
    <property type="evidence" value="ECO:0007669"/>
    <property type="project" value="UniProtKB-KW"/>
</dbReference>
<keyword evidence="7" id="KW-0472">Membrane</keyword>
<evidence type="ECO:0000256" key="2">
    <source>
        <dbReference type="ARBA" id="ARBA00022448"/>
    </source>
</evidence>
<dbReference type="EMBL" id="FR904586">
    <property type="protein sequence ID" value="CDQ67456.1"/>
    <property type="molecule type" value="Genomic_DNA"/>
</dbReference>
<evidence type="ECO:0000256" key="6">
    <source>
        <dbReference type="ARBA" id="ARBA00023201"/>
    </source>
</evidence>
<keyword evidence="4" id="KW-0915">Sodium</keyword>
<evidence type="ECO:0000256" key="3">
    <source>
        <dbReference type="ARBA" id="ARBA00022475"/>
    </source>
</evidence>
<evidence type="ECO:0000256" key="5">
    <source>
        <dbReference type="ARBA" id="ARBA00023065"/>
    </source>
</evidence>
<keyword evidence="5" id="KW-0406">Ion transport</keyword>
<evidence type="ECO:0000256" key="7">
    <source>
        <dbReference type="SAM" id="Phobius"/>
    </source>
</evidence>
<keyword evidence="6" id="KW-0739">Sodium transport</keyword>
<dbReference type="STRING" id="8022.A0A060WKD5"/>
<dbReference type="GO" id="GO:0005886">
    <property type="term" value="C:plasma membrane"/>
    <property type="evidence" value="ECO:0007669"/>
    <property type="project" value="UniProtKB-SubCell"/>
</dbReference>
<name>A0A060WKD5_ONCMY</name>